<evidence type="ECO:0000259" key="4">
    <source>
        <dbReference type="Pfam" id="PF13458"/>
    </source>
</evidence>
<dbReference type="PANTHER" id="PTHR30483">
    <property type="entry name" value="LEUCINE-SPECIFIC-BINDING PROTEIN"/>
    <property type="match status" value="1"/>
</dbReference>
<dbReference type="RefSeq" id="WP_128387412.1">
    <property type="nucleotide sequence ID" value="NZ_CP035037.1"/>
</dbReference>
<keyword evidence="6" id="KW-1185">Reference proteome</keyword>
<dbReference type="SUPFAM" id="SSF53822">
    <property type="entry name" value="Periplasmic binding protein-like I"/>
    <property type="match status" value="1"/>
</dbReference>
<accession>A0ABX5QHN3</accession>
<dbReference type="InterPro" id="IPR028082">
    <property type="entry name" value="Peripla_BP_I"/>
</dbReference>
<dbReference type="PANTHER" id="PTHR30483:SF6">
    <property type="entry name" value="PERIPLASMIC BINDING PROTEIN OF ABC TRANSPORTER FOR NATURAL AMINO ACIDS"/>
    <property type="match status" value="1"/>
</dbReference>
<sequence>MKKKFLTGMALAVSATLAVGLAGCSSGGSEGADGDVITIGRILPLSGPLAGTGTRVAEGSEIARQLVNEDGGINGMQVEYTDIDAPDEEGARRGAERLLNEDIDVVLGTFGSALALAAIPVITGEGGLYWETGASAVAITNGDNDNIYRVSSTAAQIGSDAVDFAADVLAEKLGKAPGDLTVAWAGVNNTYGSDVLAGVQESADENGMDIVLEEAYPMDSADLTSVALKIRDAAPDVLVLTSYDADAAALGRAMRAADVAPPPAVIGSGGGHVNEAWMESMGDSGNGFFNVGFTSQLNPEGLEPEAKELYDRFVARFAEENDGAEPGAFDMNGFVGAMALFDTMQQADEITPEAIAAAADEMSLEERTLIDGTGLAFDENGQNERAFYFVSQWQNGEIVPVYPADLALSEPANVPLPAWGEAR</sequence>
<evidence type="ECO:0000313" key="5">
    <source>
        <dbReference type="EMBL" id="QAB18608.1"/>
    </source>
</evidence>
<evidence type="ECO:0000256" key="2">
    <source>
        <dbReference type="ARBA" id="ARBA00022729"/>
    </source>
</evidence>
<feature type="domain" description="Leucine-binding protein" evidence="4">
    <location>
        <begin position="37"/>
        <end position="391"/>
    </location>
</feature>
<protein>
    <recommendedName>
        <fullName evidence="4">Leucine-binding protein domain-containing protein</fullName>
    </recommendedName>
</protein>
<dbReference type="InterPro" id="IPR051010">
    <property type="entry name" value="BCAA_transport"/>
</dbReference>
<dbReference type="Proteomes" id="UP000285768">
    <property type="component" value="Chromosome"/>
</dbReference>
<dbReference type="Gene3D" id="3.40.50.2300">
    <property type="match status" value="2"/>
</dbReference>
<dbReference type="Pfam" id="PF13458">
    <property type="entry name" value="Peripla_BP_6"/>
    <property type="match status" value="1"/>
</dbReference>
<feature type="signal peptide" evidence="3">
    <location>
        <begin position="1"/>
        <end position="18"/>
    </location>
</feature>
<organism evidence="5 6">
    <name type="scientific">Leucobacter muris</name>
    <dbReference type="NCBI Taxonomy" id="1935379"/>
    <lineage>
        <taxon>Bacteria</taxon>
        <taxon>Bacillati</taxon>
        <taxon>Actinomycetota</taxon>
        <taxon>Actinomycetes</taxon>
        <taxon>Micrococcales</taxon>
        <taxon>Microbacteriaceae</taxon>
        <taxon>Leucobacter</taxon>
    </lineage>
</organism>
<reference evidence="5 6" key="1">
    <citation type="submission" date="2019-01" db="EMBL/GenBank/DDBJ databases">
        <title>Leucobacter muris sp. nov. isolated from the nose of a laboratory mouse.</title>
        <authorList>
            <person name="Benga L."/>
            <person name="Sproeer C."/>
            <person name="Schumann P."/>
            <person name="Verbarg S."/>
            <person name="Bunk B."/>
            <person name="Engelhardt E."/>
            <person name="Benten P.M."/>
            <person name="Sager M."/>
        </authorList>
    </citation>
    <scope>NUCLEOTIDE SEQUENCE [LARGE SCALE GENOMIC DNA]</scope>
    <source>
        <strain evidence="5 6">DSM 101948</strain>
    </source>
</reference>
<name>A0ABX5QHN3_9MICO</name>
<comment type="similarity">
    <text evidence="1">Belongs to the leucine-binding protein family.</text>
</comment>
<proteinExistence type="inferred from homology"/>
<dbReference type="PROSITE" id="PS51257">
    <property type="entry name" value="PROKAR_LIPOPROTEIN"/>
    <property type="match status" value="1"/>
</dbReference>
<keyword evidence="2 3" id="KW-0732">Signal</keyword>
<dbReference type="InterPro" id="IPR028081">
    <property type="entry name" value="Leu-bd"/>
</dbReference>
<evidence type="ECO:0000313" key="6">
    <source>
        <dbReference type="Proteomes" id="UP000285768"/>
    </source>
</evidence>
<feature type="chain" id="PRO_5046877034" description="Leucine-binding protein domain-containing protein" evidence="3">
    <location>
        <begin position="19"/>
        <end position="423"/>
    </location>
</feature>
<dbReference type="EMBL" id="CP035037">
    <property type="protein sequence ID" value="QAB18608.1"/>
    <property type="molecule type" value="Genomic_DNA"/>
</dbReference>
<gene>
    <name evidence="5" type="ORF">Leucomu_12435</name>
</gene>
<evidence type="ECO:0000256" key="3">
    <source>
        <dbReference type="SAM" id="SignalP"/>
    </source>
</evidence>
<evidence type="ECO:0000256" key="1">
    <source>
        <dbReference type="ARBA" id="ARBA00010062"/>
    </source>
</evidence>